<keyword evidence="1" id="KW-1133">Transmembrane helix</keyword>
<evidence type="ECO:0000313" key="3">
    <source>
        <dbReference type="Proteomes" id="UP000265816"/>
    </source>
</evidence>
<evidence type="ECO:0000256" key="1">
    <source>
        <dbReference type="SAM" id="Phobius"/>
    </source>
</evidence>
<feature type="transmembrane region" description="Helical" evidence="1">
    <location>
        <begin position="20"/>
        <end position="39"/>
    </location>
</feature>
<name>A0A398BHD8_9BACI</name>
<dbReference type="RefSeq" id="WP_119111628.1">
    <property type="nucleotide sequence ID" value="NZ_CBCSEO010000001.1"/>
</dbReference>
<organism evidence="2 3">
    <name type="scientific">Mesobacillus zeae</name>
    <dbReference type="NCBI Taxonomy" id="1917180"/>
    <lineage>
        <taxon>Bacteria</taxon>
        <taxon>Bacillati</taxon>
        <taxon>Bacillota</taxon>
        <taxon>Bacilli</taxon>
        <taxon>Bacillales</taxon>
        <taxon>Bacillaceae</taxon>
        <taxon>Mesobacillus</taxon>
    </lineage>
</organism>
<feature type="transmembrane region" description="Helical" evidence="1">
    <location>
        <begin position="68"/>
        <end position="87"/>
    </location>
</feature>
<feature type="transmembrane region" description="Helical" evidence="1">
    <location>
        <begin position="46"/>
        <end position="62"/>
    </location>
</feature>
<dbReference type="AlphaFoldDB" id="A0A398BHD8"/>
<keyword evidence="1" id="KW-0812">Transmembrane</keyword>
<comment type="caution">
    <text evidence="2">The sequence shown here is derived from an EMBL/GenBank/DDBJ whole genome shotgun (WGS) entry which is preliminary data.</text>
</comment>
<proteinExistence type="predicted"/>
<dbReference type="OrthoDB" id="9759607at2"/>
<keyword evidence="3" id="KW-1185">Reference proteome</keyword>
<dbReference type="EMBL" id="QWVT01000008">
    <property type="protein sequence ID" value="RID88058.1"/>
    <property type="molecule type" value="Genomic_DNA"/>
</dbReference>
<evidence type="ECO:0000313" key="2">
    <source>
        <dbReference type="EMBL" id="RID88058.1"/>
    </source>
</evidence>
<dbReference type="Proteomes" id="UP000265816">
    <property type="component" value="Unassembled WGS sequence"/>
</dbReference>
<sequence length="131" mass="14574">MTAAQIALKRENSTRKFFSVIAKSGILFDYISVVWLLLISGGIQSPLVPLAFLVIMYSTIYWRTKGALLSSATFTGGFAVMLAMEAYNCIRNGLHFYPAPFFHLDCRYAWFHDCHQGTEAYEAGGDFPGTA</sequence>
<accession>A0A398BHD8</accession>
<reference evidence="2 3" key="1">
    <citation type="submission" date="2018-08" db="EMBL/GenBank/DDBJ databases">
        <title>Bacillus jemisoniae sp. nov., Bacillus chryseoplanitiae sp. nov., Bacillus resnikiae sp. nov., and Bacillus frankliniae sp. nov., isolated from Viking spacecraft and associated surfaces.</title>
        <authorList>
            <person name="Seuylemezian A."/>
            <person name="Vaishampayan P."/>
        </authorList>
    </citation>
    <scope>NUCLEOTIDE SEQUENCE [LARGE SCALE GENOMIC DNA]</scope>
    <source>
        <strain evidence="2 3">JJ-247</strain>
    </source>
</reference>
<keyword evidence="1" id="KW-0472">Membrane</keyword>
<protein>
    <submittedName>
        <fullName evidence="2">Uncharacterized protein</fullName>
    </submittedName>
</protein>
<gene>
    <name evidence="2" type="ORF">D1970_04280</name>
</gene>